<evidence type="ECO:0000313" key="2">
    <source>
        <dbReference type="EMBL" id="THG93830.1"/>
    </source>
</evidence>
<reference evidence="2 3" key="1">
    <citation type="submission" date="2019-02" db="EMBL/GenBank/DDBJ databases">
        <title>Genome sequencing of the rare red list fungi Phellinidium pouzarii.</title>
        <authorList>
            <person name="Buettner E."/>
            <person name="Kellner H."/>
        </authorList>
    </citation>
    <scope>NUCLEOTIDE SEQUENCE [LARGE SCALE GENOMIC DNA]</scope>
    <source>
        <strain evidence="2 3">DSM 108285</strain>
    </source>
</reference>
<proteinExistence type="predicted"/>
<keyword evidence="3" id="KW-1185">Reference proteome</keyword>
<sequence>MTRRPTASARDNDIQNRISALSIDLKDQQRVGKMGQSPEEDPVTRDIVYHIRRAQDEVGIYDGNNSGDASSQKDEISESQNSMSNFFKKRLLFLIPRQLRDAKRDPGRKVAERALAKGADLLTTKSMQREAYGDLCRLVHLKRLKAPTDNSNQNREQNETNIILWEGIK</sequence>
<dbReference type="EMBL" id="SGPK01001204">
    <property type="protein sequence ID" value="THG93830.1"/>
    <property type="molecule type" value="Genomic_DNA"/>
</dbReference>
<comment type="caution">
    <text evidence="2">The sequence shown here is derived from an EMBL/GenBank/DDBJ whole genome shotgun (WGS) entry which is preliminary data.</text>
</comment>
<name>A0A4S4K8N2_9AGAM</name>
<dbReference type="AlphaFoldDB" id="A0A4S4K8N2"/>
<evidence type="ECO:0000313" key="3">
    <source>
        <dbReference type="Proteomes" id="UP000308199"/>
    </source>
</evidence>
<gene>
    <name evidence="2" type="ORF">EW145_g8269</name>
</gene>
<organism evidence="2 3">
    <name type="scientific">Phellinidium pouzarii</name>
    <dbReference type="NCBI Taxonomy" id="167371"/>
    <lineage>
        <taxon>Eukaryota</taxon>
        <taxon>Fungi</taxon>
        <taxon>Dikarya</taxon>
        <taxon>Basidiomycota</taxon>
        <taxon>Agaricomycotina</taxon>
        <taxon>Agaricomycetes</taxon>
        <taxon>Hymenochaetales</taxon>
        <taxon>Hymenochaetaceae</taxon>
        <taxon>Phellinidium</taxon>
    </lineage>
</organism>
<evidence type="ECO:0000256" key="1">
    <source>
        <dbReference type="SAM" id="MobiDB-lite"/>
    </source>
</evidence>
<dbReference type="Proteomes" id="UP000308199">
    <property type="component" value="Unassembled WGS sequence"/>
</dbReference>
<protein>
    <submittedName>
        <fullName evidence="2">Uncharacterized protein</fullName>
    </submittedName>
</protein>
<accession>A0A4S4K8N2</accession>
<feature type="region of interest" description="Disordered" evidence="1">
    <location>
        <begin position="59"/>
        <end position="80"/>
    </location>
</feature>